<evidence type="ECO:0000256" key="3">
    <source>
        <dbReference type="ARBA" id="ARBA00022552"/>
    </source>
</evidence>
<comment type="subcellular location">
    <subcellularLocation>
        <location evidence="7">Nucleus</location>
        <location evidence="7">Nucleolus</location>
    </subcellularLocation>
</comment>
<feature type="non-terminal residue" evidence="9">
    <location>
        <position position="228"/>
    </location>
</feature>
<keyword evidence="2 7" id="KW-0690">Ribosome biogenesis</keyword>
<keyword evidence="7" id="KW-0687">Ribonucleoprotein</keyword>
<dbReference type="InParanoid" id="A0A5J5FBS4"/>
<comment type="similarity">
    <text evidence="1">Belongs to the NAF1 family.</text>
</comment>
<name>A0A5J5FBS4_9PEZI</name>
<evidence type="ECO:0000256" key="2">
    <source>
        <dbReference type="ARBA" id="ARBA00022517"/>
    </source>
</evidence>
<evidence type="ECO:0000256" key="1">
    <source>
        <dbReference type="ARBA" id="ARBA00009801"/>
    </source>
</evidence>
<dbReference type="Proteomes" id="UP000326924">
    <property type="component" value="Unassembled WGS sequence"/>
</dbReference>
<keyword evidence="5 7" id="KW-0694">RNA-binding</keyword>
<dbReference type="AlphaFoldDB" id="A0A5J5FBS4"/>
<comment type="caution">
    <text evidence="9">The sequence shown here is derived from an EMBL/GenBank/DDBJ whole genome shotgun (WGS) entry which is preliminary data.</text>
</comment>
<comment type="function">
    <text evidence="7">Required for ribosome biogenesis. Part of a complex which catalyzes pseudouridylation of rRNA. This involves the isomerization of uridine such that the ribose is subsequently attached to C5, instead of the normal N1. Pseudouridine ("psi") residues may serve to stabilize the conformation of rRNAs.</text>
</comment>
<feature type="compositionally biased region" description="Basic and acidic residues" evidence="8">
    <location>
        <begin position="29"/>
        <end position="40"/>
    </location>
</feature>
<comment type="similarity">
    <text evidence="7">Belongs to the GAR1 family.</text>
</comment>
<feature type="compositionally biased region" description="Acidic residues" evidence="8">
    <location>
        <begin position="55"/>
        <end position="65"/>
    </location>
</feature>
<dbReference type="GO" id="GO:0006364">
    <property type="term" value="P:rRNA processing"/>
    <property type="evidence" value="ECO:0007669"/>
    <property type="project" value="UniProtKB-KW"/>
</dbReference>
<dbReference type="PANTHER" id="PTHR31633:SF1">
    <property type="entry name" value="H_ACA RIBONUCLEOPROTEIN COMPLEX NON-CORE SUBUNIT NAF1"/>
    <property type="match status" value="1"/>
</dbReference>
<evidence type="ECO:0000256" key="8">
    <source>
        <dbReference type="SAM" id="MobiDB-lite"/>
    </source>
</evidence>
<keyword evidence="6 7" id="KW-0539">Nucleus</keyword>
<dbReference type="GO" id="GO:0000493">
    <property type="term" value="P:box H/ACA snoRNP assembly"/>
    <property type="evidence" value="ECO:0007669"/>
    <property type="project" value="InterPro"/>
</dbReference>
<dbReference type="Pfam" id="PF04410">
    <property type="entry name" value="Gar1"/>
    <property type="match status" value="1"/>
</dbReference>
<proteinExistence type="inferred from homology"/>
<keyword evidence="4" id="KW-0597">Phosphoprotein</keyword>
<evidence type="ECO:0000313" key="9">
    <source>
        <dbReference type="EMBL" id="KAA8914536.1"/>
    </source>
</evidence>
<dbReference type="SUPFAM" id="SSF50447">
    <property type="entry name" value="Translation proteins"/>
    <property type="match status" value="1"/>
</dbReference>
<dbReference type="Gene3D" id="2.40.10.230">
    <property type="entry name" value="Probable tRNA pseudouridine synthase domain"/>
    <property type="match status" value="1"/>
</dbReference>
<dbReference type="FunFam" id="2.40.10.230:FF:000002">
    <property type="entry name" value="H/ACA ribonucleoprotein complex non-core subunit NAF1"/>
    <property type="match status" value="1"/>
</dbReference>
<evidence type="ECO:0000256" key="4">
    <source>
        <dbReference type="ARBA" id="ARBA00022553"/>
    </source>
</evidence>
<feature type="region of interest" description="Disordered" evidence="8">
    <location>
        <begin position="1"/>
        <end position="104"/>
    </location>
</feature>
<sequence>MDALLKGPAEKPRKPPPDPEFLAHAAATKNDENAEWRYDTSDAESSSDSSSNSDSESDSDDDEEVTAMKPEDIAKVLMQEEEDGPSTGAGPLRTKNEVPEEAEKVERPGIVVTPEVKIEELGTVESTLEHLVLIKASTSGEFQVLCEGSLLVLDDRTVIGTVADTLGRVEEPLYTVRFNSLEEIQELKVEVGKKIFYVPEHSTYVFTKPLLAQKGSDASNLYDEEAGE</sequence>
<dbReference type="GO" id="GO:0005732">
    <property type="term" value="C:sno(s)RNA-containing ribonucleoprotein complex"/>
    <property type="evidence" value="ECO:0007669"/>
    <property type="project" value="InterPro"/>
</dbReference>
<evidence type="ECO:0000313" key="10">
    <source>
        <dbReference type="Proteomes" id="UP000326924"/>
    </source>
</evidence>
<evidence type="ECO:0000256" key="7">
    <source>
        <dbReference type="RuleBase" id="RU364004"/>
    </source>
</evidence>
<accession>A0A5J5FBS4</accession>
<dbReference type="GO" id="GO:0005730">
    <property type="term" value="C:nucleolus"/>
    <property type="evidence" value="ECO:0007669"/>
    <property type="project" value="UniProtKB-SubCell"/>
</dbReference>
<keyword evidence="3 7" id="KW-0698">rRNA processing</keyword>
<evidence type="ECO:0000256" key="6">
    <source>
        <dbReference type="ARBA" id="ARBA00023242"/>
    </source>
</evidence>
<dbReference type="InterPro" id="IPR040309">
    <property type="entry name" value="Naf1"/>
</dbReference>
<feature type="compositionally biased region" description="Basic and acidic residues" evidence="8">
    <location>
        <begin position="8"/>
        <end position="17"/>
    </location>
</feature>
<protein>
    <recommendedName>
        <fullName evidence="7">H/ACA ribonucleoprotein complex subunit</fullName>
    </recommendedName>
</protein>
<dbReference type="EMBL" id="VXIS01000005">
    <property type="protein sequence ID" value="KAA8914536.1"/>
    <property type="molecule type" value="Genomic_DNA"/>
</dbReference>
<comment type="subunit">
    <text evidence="7">Component of the small nucleolar ribonucleoprotein particles containing H/ACA-type snoRNAs (H/ACA snoRNPs).</text>
</comment>
<dbReference type="InterPro" id="IPR009000">
    <property type="entry name" value="Transl_B-barrel_sf"/>
</dbReference>
<feature type="compositionally biased region" description="Basic and acidic residues" evidence="8">
    <location>
        <begin position="94"/>
        <end position="104"/>
    </location>
</feature>
<dbReference type="PANTHER" id="PTHR31633">
    <property type="entry name" value="H/ACA RIBONUCLEOPROTEIN COMPLEX NON-CORE SUBUNIT NAF1"/>
    <property type="match status" value="1"/>
</dbReference>
<dbReference type="GO" id="GO:0001522">
    <property type="term" value="P:pseudouridine synthesis"/>
    <property type="evidence" value="ECO:0007669"/>
    <property type="project" value="InterPro"/>
</dbReference>
<feature type="compositionally biased region" description="Low complexity" evidence="8">
    <location>
        <begin position="43"/>
        <end position="54"/>
    </location>
</feature>
<dbReference type="InterPro" id="IPR038664">
    <property type="entry name" value="Gar1/Naf1_Cbf5-bd_sf"/>
</dbReference>
<dbReference type="InterPro" id="IPR007504">
    <property type="entry name" value="H/ACA_rnp_Gar1/Naf1"/>
</dbReference>
<gene>
    <name evidence="9" type="ORF">FN846DRAFT_771189</name>
</gene>
<dbReference type="GO" id="GO:0003723">
    <property type="term" value="F:RNA binding"/>
    <property type="evidence" value="ECO:0007669"/>
    <property type="project" value="UniProtKB-KW"/>
</dbReference>
<keyword evidence="10" id="KW-1185">Reference proteome</keyword>
<evidence type="ECO:0000256" key="5">
    <source>
        <dbReference type="ARBA" id="ARBA00022884"/>
    </source>
</evidence>
<organism evidence="9 10">
    <name type="scientific">Sphaerosporella brunnea</name>
    <dbReference type="NCBI Taxonomy" id="1250544"/>
    <lineage>
        <taxon>Eukaryota</taxon>
        <taxon>Fungi</taxon>
        <taxon>Dikarya</taxon>
        <taxon>Ascomycota</taxon>
        <taxon>Pezizomycotina</taxon>
        <taxon>Pezizomycetes</taxon>
        <taxon>Pezizales</taxon>
        <taxon>Pyronemataceae</taxon>
        <taxon>Sphaerosporella</taxon>
    </lineage>
</organism>
<dbReference type="OrthoDB" id="21550at2759"/>
<reference evidence="9 10" key="1">
    <citation type="submission" date="2019-09" db="EMBL/GenBank/DDBJ databases">
        <title>Draft genome of the ectomycorrhizal ascomycete Sphaerosporella brunnea.</title>
        <authorList>
            <consortium name="DOE Joint Genome Institute"/>
            <person name="Benucci G.M."/>
            <person name="Marozzi G."/>
            <person name="Antonielli L."/>
            <person name="Sanchez S."/>
            <person name="Marco P."/>
            <person name="Wang X."/>
            <person name="Falini L.B."/>
            <person name="Barry K."/>
            <person name="Haridas S."/>
            <person name="Lipzen A."/>
            <person name="Labutti K."/>
            <person name="Grigoriev I.V."/>
            <person name="Murat C."/>
            <person name="Martin F."/>
            <person name="Albertini E."/>
            <person name="Donnini D."/>
            <person name="Bonito G."/>
        </authorList>
    </citation>
    <scope>NUCLEOTIDE SEQUENCE [LARGE SCALE GENOMIC DNA]</scope>
    <source>
        <strain evidence="9 10">Sb_GMNB300</strain>
    </source>
</reference>